<evidence type="ECO:0000313" key="4">
    <source>
        <dbReference type="Proteomes" id="UP000001887"/>
    </source>
</evidence>
<sequence>MSKEYVLERVQRIPRPLDEVFEFFADAGNLEAITPPWLNFKILSKLPIEMREGALIEYKLRLFGVPIFWRTLIEKWSPTDSFVDRQLVGPYKLWHHTHTFVADGNETVMTDRVRYQIPFGPIGTLAHVVMVQGLLKRIFDYRYETIEKLLCQGTDPKSTAAKSVSPSPVATAR</sequence>
<dbReference type="CDD" id="cd07820">
    <property type="entry name" value="SRPBCC_3"/>
    <property type="match status" value="1"/>
</dbReference>
<dbReference type="Gene3D" id="3.30.530.20">
    <property type="match status" value="1"/>
</dbReference>
<dbReference type="KEGG" id="psl:Psta_2352"/>
<dbReference type="HOGENOM" id="CLU_112936_1_0_0"/>
<evidence type="ECO:0000313" key="3">
    <source>
        <dbReference type="EMBL" id="ADB17022.1"/>
    </source>
</evidence>
<dbReference type="EMBL" id="CP001848">
    <property type="protein sequence ID" value="ADB17022.1"/>
    <property type="molecule type" value="Genomic_DNA"/>
</dbReference>
<evidence type="ECO:0000256" key="1">
    <source>
        <dbReference type="ARBA" id="ARBA00008918"/>
    </source>
</evidence>
<dbReference type="AlphaFoldDB" id="D2R3R8"/>
<keyword evidence="4" id="KW-1185">Reference proteome</keyword>
<name>D2R3R8_PIRSD</name>
<proteinExistence type="inferred from homology"/>
<dbReference type="SUPFAM" id="SSF55961">
    <property type="entry name" value="Bet v1-like"/>
    <property type="match status" value="1"/>
</dbReference>
<dbReference type="STRING" id="530564.Psta_2352"/>
<dbReference type="InterPro" id="IPR005031">
    <property type="entry name" value="COQ10_START"/>
</dbReference>
<reference evidence="3 4" key="1">
    <citation type="journal article" date="2009" name="Stand. Genomic Sci.">
        <title>Complete genome sequence of Pirellula staleyi type strain (ATCC 27377).</title>
        <authorList>
            <person name="Clum A."/>
            <person name="Tindall B.J."/>
            <person name="Sikorski J."/>
            <person name="Ivanova N."/>
            <person name="Mavrommatis K."/>
            <person name="Lucas S."/>
            <person name="Glavina del Rio T."/>
            <person name="Nolan M."/>
            <person name="Chen F."/>
            <person name="Tice H."/>
            <person name="Pitluck S."/>
            <person name="Cheng J.F."/>
            <person name="Chertkov O."/>
            <person name="Brettin T."/>
            <person name="Han C."/>
            <person name="Detter J.C."/>
            <person name="Kuske C."/>
            <person name="Bruce D."/>
            <person name="Goodwin L."/>
            <person name="Ovchinikova G."/>
            <person name="Pati A."/>
            <person name="Mikhailova N."/>
            <person name="Chen A."/>
            <person name="Palaniappan K."/>
            <person name="Land M."/>
            <person name="Hauser L."/>
            <person name="Chang Y.J."/>
            <person name="Jeffries C.D."/>
            <person name="Chain P."/>
            <person name="Rohde M."/>
            <person name="Goker M."/>
            <person name="Bristow J."/>
            <person name="Eisen J.A."/>
            <person name="Markowitz V."/>
            <person name="Hugenholtz P."/>
            <person name="Kyrpides N.C."/>
            <person name="Klenk H.P."/>
            <person name="Lapidus A."/>
        </authorList>
    </citation>
    <scope>NUCLEOTIDE SEQUENCE [LARGE SCALE GENOMIC DNA]</scope>
    <source>
        <strain evidence="4">ATCC 27377 / DSM 6068 / ICPB 4128</strain>
    </source>
</reference>
<dbReference type="Pfam" id="PF03364">
    <property type="entry name" value="Polyketide_cyc"/>
    <property type="match status" value="1"/>
</dbReference>
<dbReference type="Proteomes" id="UP000001887">
    <property type="component" value="Chromosome"/>
</dbReference>
<evidence type="ECO:0000259" key="2">
    <source>
        <dbReference type="Pfam" id="PF03364"/>
    </source>
</evidence>
<organism evidence="3 4">
    <name type="scientific">Pirellula staleyi (strain ATCC 27377 / DSM 6068 / ICPB 4128)</name>
    <name type="common">Pirella staleyi</name>
    <dbReference type="NCBI Taxonomy" id="530564"/>
    <lineage>
        <taxon>Bacteria</taxon>
        <taxon>Pseudomonadati</taxon>
        <taxon>Planctomycetota</taxon>
        <taxon>Planctomycetia</taxon>
        <taxon>Pirellulales</taxon>
        <taxon>Pirellulaceae</taxon>
        <taxon>Pirellula</taxon>
    </lineage>
</organism>
<comment type="similarity">
    <text evidence="1">Belongs to the ribosome association toxin RatA family.</text>
</comment>
<dbReference type="eggNOG" id="COG4276">
    <property type="taxonomic scope" value="Bacteria"/>
</dbReference>
<protein>
    <submittedName>
        <fullName evidence="3">Cyclase/dehydrase</fullName>
    </submittedName>
</protein>
<dbReference type="InterPro" id="IPR023393">
    <property type="entry name" value="START-like_dom_sf"/>
</dbReference>
<accession>D2R3R8</accession>
<gene>
    <name evidence="3" type="ordered locus">Psta_2352</name>
</gene>
<feature type="domain" description="Coenzyme Q-binding protein COQ10 START" evidence="2">
    <location>
        <begin position="13"/>
        <end position="120"/>
    </location>
</feature>